<dbReference type="RefSeq" id="WP_036157052.1">
    <property type="nucleotide sequence ID" value="NZ_AVCX01000002.1"/>
</dbReference>
<proteinExistence type="predicted"/>
<comment type="caution">
    <text evidence="2">The sequence shown here is derived from an EMBL/GenBank/DDBJ whole genome shotgun (WGS) entry which is preliminary data.</text>
</comment>
<reference evidence="2 3" key="1">
    <citation type="submission" date="2014-02" db="EMBL/GenBank/DDBJ databases">
        <title>Draft genome sequence of Lysinibacillus odysseyi NBRC 100172.</title>
        <authorList>
            <person name="Zhang F."/>
            <person name="Wang G."/>
            <person name="Zhang L."/>
        </authorList>
    </citation>
    <scope>NUCLEOTIDE SEQUENCE [LARGE SCALE GENOMIC DNA]</scope>
    <source>
        <strain evidence="2 3">NBRC 100172</strain>
    </source>
</reference>
<keyword evidence="1" id="KW-0175">Coiled coil</keyword>
<dbReference type="EMBL" id="JPVP01000059">
    <property type="protein sequence ID" value="KGR82668.1"/>
    <property type="molecule type" value="Genomic_DNA"/>
</dbReference>
<evidence type="ECO:0000313" key="2">
    <source>
        <dbReference type="EMBL" id="KGR82668.1"/>
    </source>
</evidence>
<dbReference type="AlphaFoldDB" id="A0A0A3IIL8"/>
<dbReference type="eggNOG" id="ENOG5032HR3">
    <property type="taxonomic scope" value="Bacteria"/>
</dbReference>
<dbReference type="STRING" id="1220589.CD32_17575"/>
<feature type="coiled-coil region" evidence="1">
    <location>
        <begin position="94"/>
        <end position="177"/>
    </location>
</feature>
<evidence type="ECO:0000313" key="3">
    <source>
        <dbReference type="Proteomes" id="UP000030437"/>
    </source>
</evidence>
<organism evidence="2 3">
    <name type="scientific">Lysinibacillus odysseyi 34hs-1 = NBRC 100172</name>
    <dbReference type="NCBI Taxonomy" id="1220589"/>
    <lineage>
        <taxon>Bacteria</taxon>
        <taxon>Bacillati</taxon>
        <taxon>Bacillota</taxon>
        <taxon>Bacilli</taxon>
        <taxon>Bacillales</taxon>
        <taxon>Bacillaceae</taxon>
        <taxon>Lysinibacillus</taxon>
    </lineage>
</organism>
<evidence type="ECO:0000256" key="1">
    <source>
        <dbReference type="SAM" id="Coils"/>
    </source>
</evidence>
<dbReference type="SUPFAM" id="SSF58104">
    <property type="entry name" value="Methyl-accepting chemotaxis protein (MCP) signaling domain"/>
    <property type="match status" value="1"/>
</dbReference>
<sequence>MGLYKNDDKHPRVFINNGQLVDNNQAEYKSDYLAEFVKEQQASNELLHRTIRMLKQNQTNVTVRHMNKWRVIDKQLGELNGQHEKVEQHIIGWLEKLEHQNEELQATVTVEQQEIKRLLEQMEHVGEVYAELEQKIGDITGINHQMTDRLDQHASVNEEMISRLDRYQDLQEEISQQLDQFTIVTNEVMNQLNQLGGSHQEVMSKMDEHHKLQQTMADQVSTIEETQKELVGQVEGQEGVMDKLTRQVNHLRSILYERTNFLEEKIEKAYEQFNQIYMKN</sequence>
<dbReference type="Proteomes" id="UP000030437">
    <property type="component" value="Unassembled WGS sequence"/>
</dbReference>
<name>A0A0A3IIL8_9BACI</name>
<keyword evidence="3" id="KW-1185">Reference proteome</keyword>
<gene>
    <name evidence="2" type="ORF">CD32_17575</name>
</gene>
<dbReference type="OrthoDB" id="2733945at2"/>
<accession>A0A0A3IIL8</accession>
<protein>
    <submittedName>
        <fullName evidence="2">Uncharacterized protein</fullName>
    </submittedName>
</protein>